<evidence type="ECO:0000313" key="1">
    <source>
        <dbReference type="EMBL" id="OLQ77607.1"/>
    </source>
</evidence>
<comment type="caution">
    <text evidence="1">The sequence shown here is derived from an EMBL/GenBank/DDBJ whole genome shotgun (WGS) entry which is preliminary data.</text>
</comment>
<dbReference type="Proteomes" id="UP000186905">
    <property type="component" value="Unassembled WGS sequence"/>
</dbReference>
<organism evidence="1 2">
    <name type="scientific">Photobacterium proteolyticum</name>
    <dbReference type="NCBI Taxonomy" id="1903952"/>
    <lineage>
        <taxon>Bacteria</taxon>
        <taxon>Pseudomonadati</taxon>
        <taxon>Pseudomonadota</taxon>
        <taxon>Gammaproteobacteria</taxon>
        <taxon>Vibrionales</taxon>
        <taxon>Vibrionaceae</taxon>
        <taxon>Photobacterium</taxon>
    </lineage>
</organism>
<gene>
    <name evidence="1" type="ORF">BIT28_26935</name>
</gene>
<dbReference type="STRING" id="1903952.BIT28_26935"/>
<dbReference type="RefSeq" id="WP_075763506.1">
    <property type="nucleotide sequence ID" value="NZ_MJIL01000063.1"/>
</dbReference>
<protein>
    <submittedName>
        <fullName evidence="1">Uncharacterized protein</fullName>
    </submittedName>
</protein>
<reference evidence="1 2" key="1">
    <citation type="submission" date="2016-09" db="EMBL/GenBank/DDBJ databases">
        <title>Photobacterium proteolyticum sp. nov. a protease producing bacterium isolated from ocean sediments of Laizhou Bay.</title>
        <authorList>
            <person name="Li Y."/>
        </authorList>
    </citation>
    <scope>NUCLEOTIDE SEQUENCE [LARGE SCALE GENOMIC DNA]</scope>
    <source>
        <strain evidence="1 2">13-12</strain>
    </source>
</reference>
<dbReference type="AlphaFoldDB" id="A0A1Q9GSB5"/>
<sequence length="243" mass="27443">MSRILIKSQKGYVPDELDSYLEEIGVGYYLNEKLVEAESAIENILSSEAKLTDFDDSDFEKRLEHIECEASRLILEGEVDVDDINDDIDTIRSCVKAIRPSLKAIKPIFDEPENVILNEMLNIAFALGKNVERFNLACNLEEIIQKAVQREAASISQRKTGLLNVKYQCKDDVQSIASQTLSTYPLISRRSLAIKLAGHLASEGIDAPGIPYLKEWVKEVDTRPEGYKTKRSFKYDLVLKPSQ</sequence>
<keyword evidence="2" id="KW-1185">Reference proteome</keyword>
<accession>A0A1Q9GSB5</accession>
<dbReference type="EMBL" id="MJIL01000063">
    <property type="protein sequence ID" value="OLQ77607.1"/>
    <property type="molecule type" value="Genomic_DNA"/>
</dbReference>
<name>A0A1Q9GSB5_9GAMM</name>
<evidence type="ECO:0000313" key="2">
    <source>
        <dbReference type="Proteomes" id="UP000186905"/>
    </source>
</evidence>
<proteinExistence type="predicted"/>